<evidence type="ECO:0000259" key="6">
    <source>
        <dbReference type="Pfam" id="PF17827"/>
    </source>
</evidence>
<dbReference type="InterPro" id="IPR050320">
    <property type="entry name" value="N5-glutamine_MTase"/>
</dbReference>
<evidence type="ECO:0000313" key="8">
    <source>
        <dbReference type="Proteomes" id="UP000298588"/>
    </source>
</evidence>
<dbReference type="GO" id="GO:0032259">
    <property type="term" value="P:methylation"/>
    <property type="evidence" value="ECO:0007669"/>
    <property type="project" value="UniProtKB-KW"/>
</dbReference>
<dbReference type="PANTHER" id="PTHR18895:SF74">
    <property type="entry name" value="MTRF1L RELEASE FACTOR GLUTAMINE METHYLTRANSFERASE"/>
    <property type="match status" value="1"/>
</dbReference>
<dbReference type="HAMAP" id="MF_02126">
    <property type="entry name" value="RF_methyltr_PrmC"/>
    <property type="match status" value="1"/>
</dbReference>
<name>A0A4D7QGL9_9HYPH</name>
<feature type="domain" description="Release factor glutamine methyltransferase N-terminal" evidence="6">
    <location>
        <begin position="11"/>
        <end position="80"/>
    </location>
</feature>
<dbReference type="Gene3D" id="3.40.50.150">
    <property type="entry name" value="Vaccinia Virus protein VP39"/>
    <property type="match status" value="1"/>
</dbReference>
<dbReference type="InterPro" id="IPR040758">
    <property type="entry name" value="PrmC_N"/>
</dbReference>
<evidence type="ECO:0000256" key="2">
    <source>
        <dbReference type="ARBA" id="ARBA00022679"/>
    </source>
</evidence>
<dbReference type="KEGG" id="paqt:E8L99_03905"/>
<dbReference type="InterPro" id="IPR002052">
    <property type="entry name" value="DNA_methylase_N6_adenine_CS"/>
</dbReference>
<reference evidence="7 8" key="1">
    <citation type="submission" date="2019-04" db="EMBL/GenBank/DDBJ databases">
        <title>Phreatobacter aquaticus sp. nov.</title>
        <authorList>
            <person name="Choi A."/>
            <person name="Baek K."/>
        </authorList>
    </citation>
    <scope>NUCLEOTIDE SEQUENCE [LARGE SCALE GENOMIC DNA]</scope>
    <source>
        <strain evidence="7 8">NMCR1094</strain>
    </source>
</reference>
<dbReference type="NCBIfam" id="TIGR00536">
    <property type="entry name" value="hemK_fam"/>
    <property type="match status" value="1"/>
</dbReference>
<keyword evidence="2 4" id="KW-0808">Transferase</keyword>
<evidence type="ECO:0000256" key="4">
    <source>
        <dbReference type="HAMAP-Rule" id="MF_02126"/>
    </source>
</evidence>
<keyword evidence="1 4" id="KW-0489">Methyltransferase</keyword>
<dbReference type="EC" id="2.1.1.297" evidence="4"/>
<feature type="domain" description="Methyltransferase" evidence="5">
    <location>
        <begin position="119"/>
        <end position="198"/>
    </location>
</feature>
<keyword evidence="3 4" id="KW-0949">S-adenosyl-L-methionine</keyword>
<dbReference type="Gene3D" id="1.10.8.10">
    <property type="entry name" value="DNA helicase RuvA subunit, C-terminal domain"/>
    <property type="match status" value="1"/>
</dbReference>
<comment type="catalytic activity">
    <reaction evidence="4">
        <text>L-glutaminyl-[peptide chain release factor] + S-adenosyl-L-methionine = N(5)-methyl-L-glutaminyl-[peptide chain release factor] + S-adenosyl-L-homocysteine + H(+)</text>
        <dbReference type="Rhea" id="RHEA:42896"/>
        <dbReference type="Rhea" id="RHEA-COMP:10271"/>
        <dbReference type="Rhea" id="RHEA-COMP:10272"/>
        <dbReference type="ChEBI" id="CHEBI:15378"/>
        <dbReference type="ChEBI" id="CHEBI:30011"/>
        <dbReference type="ChEBI" id="CHEBI:57856"/>
        <dbReference type="ChEBI" id="CHEBI:59789"/>
        <dbReference type="ChEBI" id="CHEBI:61891"/>
        <dbReference type="EC" id="2.1.1.297"/>
    </reaction>
</comment>
<sequence length="285" mass="30044">MIPEGLSPRSARRWVADHLARLGSDEAEIDARLLVRMACGIDPALPGSAAEVPLGADEAVRLGELVTRRSAHEPMARIIGSREFHGLDFQLNEACLVPRPDTETLIEVALDVLPADRPARILDLGTGPGTLLLAILSNRSSDNGVGIDAAERAIEAARANARALGLASRSVFHVGDWAAGLAGPFDLIVSNPPYIPSRVCETLAPEVRDHDPRLALDGGDDGLDAYRVIVQQSAMLLADGGHVLLELGIGQAGDVARIARTSGLTVRGLRSDLNGIPRALTLGRG</sequence>
<organism evidence="7 8">
    <name type="scientific">Phreatobacter aquaticus</name>
    <dbReference type="NCBI Taxonomy" id="2570229"/>
    <lineage>
        <taxon>Bacteria</taxon>
        <taxon>Pseudomonadati</taxon>
        <taxon>Pseudomonadota</taxon>
        <taxon>Alphaproteobacteria</taxon>
        <taxon>Hyphomicrobiales</taxon>
        <taxon>Phreatobacteraceae</taxon>
        <taxon>Phreatobacter</taxon>
    </lineage>
</organism>
<dbReference type="GO" id="GO:0003676">
    <property type="term" value="F:nucleic acid binding"/>
    <property type="evidence" value="ECO:0007669"/>
    <property type="project" value="InterPro"/>
</dbReference>
<comment type="function">
    <text evidence="4">Methylates the class 1 translation termination release factors RF1/PrfA and RF2/PrfB on the glutamine residue of the universally conserved GGQ motif.</text>
</comment>
<dbReference type="PANTHER" id="PTHR18895">
    <property type="entry name" value="HEMK METHYLTRANSFERASE"/>
    <property type="match status" value="1"/>
</dbReference>
<dbReference type="PROSITE" id="PS00092">
    <property type="entry name" value="N6_MTASE"/>
    <property type="match status" value="1"/>
</dbReference>
<dbReference type="AlphaFoldDB" id="A0A4D7QGL9"/>
<accession>A0A4D7QGL9</accession>
<feature type="binding site" evidence="4">
    <location>
        <begin position="191"/>
        <end position="194"/>
    </location>
    <ligand>
        <name>substrate</name>
    </ligand>
</feature>
<dbReference type="SUPFAM" id="SSF53335">
    <property type="entry name" value="S-adenosyl-L-methionine-dependent methyltransferases"/>
    <property type="match status" value="1"/>
</dbReference>
<dbReference type="OrthoDB" id="9800643at2"/>
<dbReference type="InterPro" id="IPR029063">
    <property type="entry name" value="SAM-dependent_MTases_sf"/>
</dbReference>
<feature type="binding site" evidence="4">
    <location>
        <position position="177"/>
    </location>
    <ligand>
        <name>S-adenosyl-L-methionine</name>
        <dbReference type="ChEBI" id="CHEBI:59789"/>
    </ligand>
</feature>
<dbReference type="NCBIfam" id="TIGR03534">
    <property type="entry name" value="RF_mod_PrmC"/>
    <property type="match status" value="1"/>
</dbReference>
<proteinExistence type="inferred from homology"/>
<keyword evidence="8" id="KW-1185">Reference proteome</keyword>
<dbReference type="Proteomes" id="UP000298588">
    <property type="component" value="Chromosome"/>
</dbReference>
<dbReference type="Pfam" id="PF17827">
    <property type="entry name" value="PrmC_N"/>
    <property type="match status" value="1"/>
</dbReference>
<dbReference type="InterPro" id="IPR019874">
    <property type="entry name" value="RF_methyltr_PrmC"/>
</dbReference>
<evidence type="ECO:0000256" key="1">
    <source>
        <dbReference type="ARBA" id="ARBA00022603"/>
    </source>
</evidence>
<evidence type="ECO:0000256" key="3">
    <source>
        <dbReference type="ARBA" id="ARBA00022691"/>
    </source>
</evidence>
<gene>
    <name evidence="4 7" type="primary">prmC</name>
    <name evidence="7" type="ORF">E8L99_03905</name>
</gene>
<dbReference type="InterPro" id="IPR004556">
    <property type="entry name" value="HemK-like"/>
</dbReference>
<dbReference type="Pfam" id="PF13847">
    <property type="entry name" value="Methyltransf_31"/>
    <property type="match status" value="1"/>
</dbReference>
<dbReference type="InterPro" id="IPR025714">
    <property type="entry name" value="Methyltranfer_dom"/>
</dbReference>
<feature type="binding site" evidence="4">
    <location>
        <position position="191"/>
    </location>
    <ligand>
        <name>S-adenosyl-L-methionine</name>
        <dbReference type="ChEBI" id="CHEBI:59789"/>
    </ligand>
</feature>
<evidence type="ECO:0000313" key="7">
    <source>
        <dbReference type="EMBL" id="QCK84979.1"/>
    </source>
</evidence>
<protein>
    <recommendedName>
        <fullName evidence="4">Release factor glutamine methyltransferase</fullName>
        <shortName evidence="4">RF MTase</shortName>
        <ecNumber evidence="4">2.1.1.297</ecNumber>
    </recommendedName>
    <alternativeName>
        <fullName evidence="4">N5-glutamine methyltransferase PrmC</fullName>
    </alternativeName>
    <alternativeName>
        <fullName evidence="4">Protein-(glutamine-N5) MTase PrmC</fullName>
    </alternativeName>
    <alternativeName>
        <fullName evidence="4">Protein-glutamine N-methyltransferase PrmC</fullName>
    </alternativeName>
</protein>
<evidence type="ECO:0000259" key="5">
    <source>
        <dbReference type="Pfam" id="PF13847"/>
    </source>
</evidence>
<dbReference type="GO" id="GO:0102559">
    <property type="term" value="F:peptide chain release factor N(5)-glutamine methyltransferase activity"/>
    <property type="evidence" value="ECO:0007669"/>
    <property type="project" value="UniProtKB-EC"/>
</dbReference>
<feature type="binding site" evidence="4">
    <location>
        <position position="148"/>
    </location>
    <ligand>
        <name>S-adenosyl-L-methionine</name>
        <dbReference type="ChEBI" id="CHEBI:59789"/>
    </ligand>
</feature>
<dbReference type="EMBL" id="CP039865">
    <property type="protein sequence ID" value="QCK84979.1"/>
    <property type="molecule type" value="Genomic_DNA"/>
</dbReference>
<dbReference type="CDD" id="cd02440">
    <property type="entry name" value="AdoMet_MTases"/>
    <property type="match status" value="1"/>
</dbReference>
<dbReference type="RefSeq" id="WP_137098313.1">
    <property type="nucleotide sequence ID" value="NZ_CP039865.1"/>
</dbReference>
<feature type="binding site" evidence="4">
    <location>
        <begin position="125"/>
        <end position="129"/>
    </location>
    <ligand>
        <name>S-adenosyl-L-methionine</name>
        <dbReference type="ChEBI" id="CHEBI:59789"/>
    </ligand>
</feature>
<comment type="similarity">
    <text evidence="4">Belongs to the protein N5-glutamine methyltransferase family. PrmC subfamily.</text>
</comment>
<dbReference type="PRINTS" id="PR00507">
    <property type="entry name" value="N12N6MTFRASE"/>
</dbReference>